<organism evidence="5 6">
    <name type="scientific">Vermiconidia calcicola</name>
    <dbReference type="NCBI Taxonomy" id="1690605"/>
    <lineage>
        <taxon>Eukaryota</taxon>
        <taxon>Fungi</taxon>
        <taxon>Dikarya</taxon>
        <taxon>Ascomycota</taxon>
        <taxon>Pezizomycotina</taxon>
        <taxon>Dothideomycetes</taxon>
        <taxon>Dothideomycetidae</taxon>
        <taxon>Mycosphaerellales</taxon>
        <taxon>Extremaceae</taxon>
        <taxon>Vermiconidia</taxon>
    </lineage>
</organism>
<accession>A0AAV9QLC5</accession>
<feature type="compositionally biased region" description="Basic and acidic residues" evidence="4">
    <location>
        <begin position="179"/>
        <end position="192"/>
    </location>
</feature>
<proteinExistence type="predicted"/>
<evidence type="ECO:0008006" key="7">
    <source>
        <dbReference type="Google" id="ProtNLM"/>
    </source>
</evidence>
<protein>
    <recommendedName>
        <fullName evidence="7">HIT-type domain-containing protein</fullName>
    </recommendedName>
</protein>
<evidence type="ECO:0000256" key="1">
    <source>
        <dbReference type="ARBA" id="ARBA00022723"/>
    </source>
</evidence>
<dbReference type="PANTHER" id="PTHR13093">
    <property type="entry name" value="ZINC FINGER HIT DOMAIN CONTAINING PROTEIN 1"/>
    <property type="match status" value="1"/>
</dbReference>
<evidence type="ECO:0000256" key="2">
    <source>
        <dbReference type="ARBA" id="ARBA00022771"/>
    </source>
</evidence>
<feature type="compositionally biased region" description="Basic and acidic residues" evidence="4">
    <location>
        <begin position="239"/>
        <end position="253"/>
    </location>
</feature>
<dbReference type="GO" id="GO:0006338">
    <property type="term" value="P:chromatin remodeling"/>
    <property type="evidence" value="ECO:0007669"/>
    <property type="project" value="InterPro"/>
</dbReference>
<dbReference type="GO" id="GO:0008270">
    <property type="term" value="F:zinc ion binding"/>
    <property type="evidence" value="ECO:0007669"/>
    <property type="project" value="UniProtKB-KW"/>
</dbReference>
<dbReference type="AlphaFoldDB" id="A0AAV9QLC5"/>
<dbReference type="EMBL" id="JAXLQG010000002">
    <property type="protein sequence ID" value="KAK5543478.1"/>
    <property type="molecule type" value="Genomic_DNA"/>
</dbReference>
<evidence type="ECO:0000256" key="3">
    <source>
        <dbReference type="ARBA" id="ARBA00022833"/>
    </source>
</evidence>
<dbReference type="Proteomes" id="UP001345827">
    <property type="component" value="Unassembled WGS sequence"/>
</dbReference>
<sequence length="350" mass="37271">MPLIEELPVTSTNVRASHGWAYVPDTAAAPNPAAAQLGSRKRGRDGAPRTMTAQAAHKLSAKQEKAIQQRLNDLGKENYREANIPIPKRDGAGAGAGARGKTKTQNVRRILGYNRTFQHYLADEEAGVNVYGAAAAASNAVGGPTGTTKGGAADARRRSSVMPEQQKPKTKTKRNGSLVKKEGKEKEKETRKRGATMTVQAEGGEDVDMADAPDGQQAKPEPESDAGAGPAESTIDDAALDKDPLLRPRDIPKMPSDRVMQALLSEPALSYTAARAKPLEGNTDSASATTFGMRTGSTGNNLLVAKPQRWFCAVCGYWGKVRCQRGCGERVCGLMECWRGHEGVCPLAGY</sequence>
<dbReference type="CDD" id="cd21437">
    <property type="entry name" value="zf-HIT_ZNHIT1_like"/>
    <property type="match status" value="1"/>
</dbReference>
<comment type="caution">
    <text evidence="5">The sequence shown here is derived from an EMBL/GenBank/DDBJ whole genome shotgun (WGS) entry which is preliminary data.</text>
</comment>
<gene>
    <name evidence="5" type="ORF">LTR25_001092</name>
</gene>
<reference evidence="5 6" key="1">
    <citation type="submission" date="2023-06" db="EMBL/GenBank/DDBJ databases">
        <title>Black Yeasts Isolated from many extreme environments.</title>
        <authorList>
            <person name="Coleine C."/>
            <person name="Stajich J.E."/>
            <person name="Selbmann L."/>
        </authorList>
    </citation>
    <scope>NUCLEOTIDE SEQUENCE [LARGE SCALE GENOMIC DNA]</scope>
    <source>
        <strain evidence="5 6">CCFEE 5887</strain>
    </source>
</reference>
<evidence type="ECO:0000313" key="5">
    <source>
        <dbReference type="EMBL" id="KAK5543478.1"/>
    </source>
</evidence>
<keyword evidence="3" id="KW-0862">Zinc</keyword>
<dbReference type="InterPro" id="IPR039723">
    <property type="entry name" value="Vps71/ZNHIT1"/>
</dbReference>
<evidence type="ECO:0000313" key="6">
    <source>
        <dbReference type="Proteomes" id="UP001345827"/>
    </source>
</evidence>
<keyword evidence="1" id="KW-0479">Metal-binding</keyword>
<keyword evidence="6" id="KW-1185">Reference proteome</keyword>
<evidence type="ECO:0000256" key="4">
    <source>
        <dbReference type="SAM" id="MobiDB-lite"/>
    </source>
</evidence>
<keyword evidence="2" id="KW-0863">Zinc-finger</keyword>
<name>A0AAV9QLC5_9PEZI</name>
<feature type="region of interest" description="Disordered" evidence="4">
    <location>
        <begin position="138"/>
        <end position="253"/>
    </location>
</feature>